<organism evidence="2 3">
    <name type="scientific">Saitozyma podzolica</name>
    <dbReference type="NCBI Taxonomy" id="1890683"/>
    <lineage>
        <taxon>Eukaryota</taxon>
        <taxon>Fungi</taxon>
        <taxon>Dikarya</taxon>
        <taxon>Basidiomycota</taxon>
        <taxon>Agaricomycotina</taxon>
        <taxon>Tremellomycetes</taxon>
        <taxon>Tremellales</taxon>
        <taxon>Trimorphomycetaceae</taxon>
        <taxon>Saitozyma</taxon>
    </lineage>
</organism>
<gene>
    <name evidence="2" type="ORF">EHS25_004258</name>
</gene>
<protein>
    <submittedName>
        <fullName evidence="2">Uncharacterized protein</fullName>
    </submittedName>
</protein>
<dbReference type="OrthoDB" id="10653714at2759"/>
<comment type="caution">
    <text evidence="2">The sequence shown here is derived from an EMBL/GenBank/DDBJ whole genome shotgun (WGS) entry which is preliminary data.</text>
</comment>
<evidence type="ECO:0000313" key="3">
    <source>
        <dbReference type="Proteomes" id="UP000279259"/>
    </source>
</evidence>
<evidence type="ECO:0000313" key="2">
    <source>
        <dbReference type="EMBL" id="RSH94455.1"/>
    </source>
</evidence>
<feature type="compositionally biased region" description="Basic and acidic residues" evidence="1">
    <location>
        <begin position="324"/>
        <end position="334"/>
    </location>
</feature>
<evidence type="ECO:0000256" key="1">
    <source>
        <dbReference type="SAM" id="MobiDB-lite"/>
    </source>
</evidence>
<proteinExistence type="predicted"/>
<keyword evidence="3" id="KW-1185">Reference proteome</keyword>
<name>A0A427YTX4_9TREE</name>
<dbReference type="AlphaFoldDB" id="A0A427YTX4"/>
<dbReference type="EMBL" id="RSCD01000002">
    <property type="protein sequence ID" value="RSH94455.1"/>
    <property type="molecule type" value="Genomic_DNA"/>
</dbReference>
<accession>A0A427YTX4</accession>
<feature type="region of interest" description="Disordered" evidence="1">
    <location>
        <begin position="315"/>
        <end position="334"/>
    </location>
</feature>
<feature type="region of interest" description="Disordered" evidence="1">
    <location>
        <begin position="37"/>
        <end position="62"/>
    </location>
</feature>
<sequence>MHPSLERNVPSPHPDRLAASLIREPNNSVLHREALARHGASGKNDNTTVPVGASRPPASRWPDQAGWKRTLYSTYLICPGFSPSSRSLLFAFQPLRTWAIYVSENDAHEEFATACAGCESPVPAHDKPADIVSKGLAHCADDAEIHHVGRAATATALFALPSQGKTAQPGTLQNAPDTAITTAAAAPAPVVHAAVDSSAATVVAGTLQNPPVTIPSSAVAVTYSSALAGSLQDPSPAAVTPTTPTIPVVSAAGVSSPAQASIPRAQGVATGGSSPSQVSVSNVQGAAVSNSVAVPAPAGGSAEAAAAAASVVSHISRPSSQALENRRDEPYEHS</sequence>
<dbReference type="Proteomes" id="UP000279259">
    <property type="component" value="Unassembled WGS sequence"/>
</dbReference>
<reference evidence="2 3" key="1">
    <citation type="submission" date="2018-11" db="EMBL/GenBank/DDBJ databases">
        <title>Genome sequence of Saitozyma podzolica DSM 27192.</title>
        <authorList>
            <person name="Aliyu H."/>
            <person name="Gorte O."/>
            <person name="Ochsenreither K."/>
        </authorList>
    </citation>
    <scope>NUCLEOTIDE SEQUENCE [LARGE SCALE GENOMIC DNA]</scope>
    <source>
        <strain evidence="2 3">DSM 27192</strain>
    </source>
</reference>